<feature type="compositionally biased region" description="Basic and acidic residues" evidence="2">
    <location>
        <begin position="1"/>
        <end position="47"/>
    </location>
</feature>
<proteinExistence type="predicted"/>
<keyword evidence="1 4" id="KW-0251">Elongation factor</keyword>
<comment type="caution">
    <text evidence="4">The sequence shown here is derived from an EMBL/GenBank/DDBJ whole genome shotgun (WGS) entry which is preliminary data.</text>
</comment>
<dbReference type="Pfam" id="PF00647">
    <property type="entry name" value="EF1G"/>
    <property type="match status" value="1"/>
</dbReference>
<dbReference type="Gene3D" id="3.30.70.1010">
    <property type="entry name" value="Translation elongation factor EF1B, gamma chain, conserved domain"/>
    <property type="match status" value="1"/>
</dbReference>
<dbReference type="GO" id="GO:0005634">
    <property type="term" value="C:nucleus"/>
    <property type="evidence" value="ECO:0007669"/>
    <property type="project" value="TreeGrafter"/>
</dbReference>
<dbReference type="Proteomes" id="UP000031668">
    <property type="component" value="Unassembled WGS sequence"/>
</dbReference>
<keyword evidence="1" id="KW-0648">Protein biosynthesis</keyword>
<evidence type="ECO:0000256" key="1">
    <source>
        <dbReference type="PROSITE-ProRule" id="PRU00519"/>
    </source>
</evidence>
<dbReference type="GO" id="GO:0005737">
    <property type="term" value="C:cytoplasm"/>
    <property type="evidence" value="ECO:0007669"/>
    <property type="project" value="TreeGrafter"/>
</dbReference>
<dbReference type="InterPro" id="IPR036433">
    <property type="entry name" value="EF1B_G_C_sf"/>
</dbReference>
<dbReference type="SMART" id="SM01183">
    <property type="entry name" value="EF1G"/>
    <property type="match status" value="1"/>
</dbReference>
<dbReference type="OMA" id="ADITAMC"/>
<dbReference type="AlphaFoldDB" id="A0A0C2J0E3"/>
<protein>
    <submittedName>
        <fullName evidence="4">Elongation factor 1-gamma</fullName>
    </submittedName>
</protein>
<evidence type="ECO:0000256" key="2">
    <source>
        <dbReference type="SAM" id="MobiDB-lite"/>
    </source>
</evidence>
<feature type="domain" description="EF-1-gamma C-terminal" evidence="3">
    <location>
        <begin position="72"/>
        <end position="234"/>
    </location>
</feature>
<dbReference type="GO" id="GO:0003746">
    <property type="term" value="F:translation elongation factor activity"/>
    <property type="evidence" value="ECO:0007669"/>
    <property type="project" value="UniProtKB-UniRule"/>
</dbReference>
<dbReference type="InterPro" id="IPR050802">
    <property type="entry name" value="EF-GSTs"/>
</dbReference>
<name>A0A0C2J0E3_THEKT</name>
<feature type="region of interest" description="Disordered" evidence="2">
    <location>
        <begin position="1"/>
        <end position="74"/>
    </location>
</feature>
<accession>A0A0C2J0E3</accession>
<dbReference type="InterPro" id="IPR001662">
    <property type="entry name" value="EF1B_G_C"/>
</dbReference>
<evidence type="ECO:0000313" key="5">
    <source>
        <dbReference type="Proteomes" id="UP000031668"/>
    </source>
</evidence>
<dbReference type="SUPFAM" id="SSF89942">
    <property type="entry name" value="eEF1-gamma domain"/>
    <property type="match status" value="1"/>
</dbReference>
<keyword evidence="5" id="KW-1185">Reference proteome</keyword>
<dbReference type="OrthoDB" id="249703at2759"/>
<organism evidence="4 5">
    <name type="scientific">Thelohanellus kitauei</name>
    <name type="common">Myxosporean</name>
    <dbReference type="NCBI Taxonomy" id="669202"/>
    <lineage>
        <taxon>Eukaryota</taxon>
        <taxon>Metazoa</taxon>
        <taxon>Cnidaria</taxon>
        <taxon>Myxozoa</taxon>
        <taxon>Myxosporea</taxon>
        <taxon>Bivalvulida</taxon>
        <taxon>Platysporina</taxon>
        <taxon>Myxobolidae</taxon>
        <taxon>Thelohanellus</taxon>
    </lineage>
</organism>
<evidence type="ECO:0000259" key="3">
    <source>
        <dbReference type="PROSITE" id="PS50040"/>
    </source>
</evidence>
<sequence>MIIEQLYEKIRGHTQKDSEKCDKKSKKDKEDKKDRKEKKQDKKESTGTKKQKAAAKDDPTIPTEPTPEKAQKNAWLSQLPSCSFSFDDWKRKYFNSDVEKEALPWLWEHFEPSAMSFWHGTYNFNQELDMGFKVKNLIRGVCSRIEPLVKIAFAVFYIAGTGKNGPGNYDLTCVWMFRGQGLAFELDPEFGQDADYFTFRKLDHENPEDRELIQNYFMFKDNIRPLPLYDSETF</sequence>
<dbReference type="EMBL" id="JWZT01001813">
    <property type="protein sequence ID" value="KII71269.1"/>
    <property type="molecule type" value="Genomic_DNA"/>
</dbReference>
<dbReference type="PANTHER" id="PTHR43986:SF1">
    <property type="entry name" value="ELONGATION FACTOR 1-GAMMA"/>
    <property type="match status" value="1"/>
</dbReference>
<evidence type="ECO:0000313" key="4">
    <source>
        <dbReference type="EMBL" id="KII71269.1"/>
    </source>
</evidence>
<dbReference type="PROSITE" id="PS50040">
    <property type="entry name" value="EF1G_C"/>
    <property type="match status" value="1"/>
</dbReference>
<reference evidence="4 5" key="1">
    <citation type="journal article" date="2014" name="Genome Biol. Evol.">
        <title>The genome of the myxosporean Thelohanellus kitauei shows adaptations to nutrient acquisition within its fish host.</title>
        <authorList>
            <person name="Yang Y."/>
            <person name="Xiong J."/>
            <person name="Zhou Z."/>
            <person name="Huo F."/>
            <person name="Miao W."/>
            <person name="Ran C."/>
            <person name="Liu Y."/>
            <person name="Zhang J."/>
            <person name="Feng J."/>
            <person name="Wang M."/>
            <person name="Wang M."/>
            <person name="Wang L."/>
            <person name="Yao B."/>
        </authorList>
    </citation>
    <scope>NUCLEOTIDE SEQUENCE [LARGE SCALE GENOMIC DNA]</scope>
    <source>
        <strain evidence="4">Wuqing</strain>
    </source>
</reference>
<dbReference type="PANTHER" id="PTHR43986">
    <property type="entry name" value="ELONGATION FACTOR 1-GAMMA"/>
    <property type="match status" value="1"/>
</dbReference>
<gene>
    <name evidence="4" type="ORF">RF11_08764</name>
</gene>